<protein>
    <submittedName>
        <fullName evidence="4">Uncharacterized protein</fullName>
    </submittedName>
</protein>
<dbReference type="OrthoDB" id="1743623at2759"/>
<reference evidence="4 5" key="1">
    <citation type="submission" date="2018-04" db="EMBL/GenBank/DDBJ databases">
        <authorList>
            <person name="Vogel A."/>
        </authorList>
    </citation>
    <scope>NUCLEOTIDE SEQUENCE [LARGE SCALE GENOMIC DNA]</scope>
</reference>
<evidence type="ECO:0000313" key="4">
    <source>
        <dbReference type="EMBL" id="VFQ75657.1"/>
    </source>
</evidence>
<keyword evidence="5" id="KW-1185">Reference proteome</keyword>
<dbReference type="PANTHER" id="PTHR31973">
    <property type="entry name" value="POLYPROTEIN, PUTATIVE-RELATED"/>
    <property type="match status" value="1"/>
</dbReference>
<gene>
    <name evidence="4" type="ORF">CCAM_LOCUS17433</name>
</gene>
<name>A0A484LH48_9ASTE</name>
<feature type="compositionally biased region" description="Basic and acidic residues" evidence="1">
    <location>
        <begin position="217"/>
        <end position="226"/>
    </location>
</feature>
<evidence type="ECO:0000259" key="3">
    <source>
        <dbReference type="Pfam" id="PF26130"/>
    </source>
</evidence>
<accession>A0A484LH48</accession>
<dbReference type="AlphaFoldDB" id="A0A484LH48"/>
<dbReference type="Pfam" id="PF03108">
    <property type="entry name" value="DBD_Tnp_Mut"/>
    <property type="match status" value="1"/>
</dbReference>
<feature type="region of interest" description="Disordered" evidence="1">
    <location>
        <begin position="213"/>
        <end position="251"/>
    </location>
</feature>
<proteinExistence type="predicted"/>
<dbReference type="EMBL" id="OOIL02001452">
    <property type="protein sequence ID" value="VFQ75657.1"/>
    <property type="molecule type" value="Genomic_DNA"/>
</dbReference>
<evidence type="ECO:0000313" key="5">
    <source>
        <dbReference type="Proteomes" id="UP000595140"/>
    </source>
</evidence>
<feature type="domain" description="PB1-like" evidence="3">
    <location>
        <begin position="6"/>
        <end position="103"/>
    </location>
</feature>
<dbReference type="Proteomes" id="UP000595140">
    <property type="component" value="Unassembled WGS sequence"/>
</dbReference>
<evidence type="ECO:0000259" key="2">
    <source>
        <dbReference type="Pfam" id="PF03108"/>
    </source>
</evidence>
<organism evidence="4 5">
    <name type="scientific">Cuscuta campestris</name>
    <dbReference type="NCBI Taxonomy" id="132261"/>
    <lineage>
        <taxon>Eukaryota</taxon>
        <taxon>Viridiplantae</taxon>
        <taxon>Streptophyta</taxon>
        <taxon>Embryophyta</taxon>
        <taxon>Tracheophyta</taxon>
        <taxon>Spermatophyta</taxon>
        <taxon>Magnoliopsida</taxon>
        <taxon>eudicotyledons</taxon>
        <taxon>Gunneridae</taxon>
        <taxon>Pentapetalae</taxon>
        <taxon>asterids</taxon>
        <taxon>lamiids</taxon>
        <taxon>Solanales</taxon>
        <taxon>Convolvulaceae</taxon>
        <taxon>Cuscuteae</taxon>
        <taxon>Cuscuta</taxon>
        <taxon>Cuscuta subgen. Grammica</taxon>
        <taxon>Cuscuta sect. Cleistogrammica</taxon>
    </lineage>
</organism>
<evidence type="ECO:0000256" key="1">
    <source>
        <dbReference type="SAM" id="MobiDB-lite"/>
    </source>
</evidence>
<feature type="domain" description="Transposase MuDR plant" evidence="2">
    <location>
        <begin position="267"/>
        <end position="332"/>
    </location>
</feature>
<sequence length="471" mass="53795">METGVLKLYHGGVFVKTPSSNNFLQYLGGKCQDYTIDPDLIDFFHLLNLAKESGQYQIVVKLYYLKPKMSLVDGLTLVTGDNEVLAISKIMREMGSVCLYVVHHESEVGTQNLSNKSQMPNFPPNRLLNYEKDIGSNPVDESDDIYGVCSDDDDCEAKDMDILIGEDSDTSDDEFVNAKKSATAFEIKRNKKAQKVQEEIIRGRRSNVWNKATMHRSTGEDDHLSEYDESDGDVMTPRESDEDEENEGIRTKSSLPVINKYTDFTKLTWVVGMRFSNREAFRDAVVRYALAQGKNLTFCKSDVKKNQRLGVGCVDGCPFKLFASWESRRGTFLLKAVNNTHLCTRDMMANRQLKSSWLAKDFLEVFKIRPHWPAKEIVDAVRKKYLIIIKKCVAYKIKYLAHKLLHGSMKEHYGKLSCYIEACRQTNPESNFEFLTLNVGRNPAVFQRLFNIETVLGTYTPIGKRHTRVMT</sequence>
<dbReference type="Pfam" id="PF26130">
    <property type="entry name" value="PB1-like"/>
    <property type="match status" value="1"/>
</dbReference>
<dbReference type="PANTHER" id="PTHR31973:SF197">
    <property type="entry name" value="SWIM-TYPE DOMAIN-CONTAINING PROTEIN"/>
    <property type="match status" value="1"/>
</dbReference>
<dbReference type="InterPro" id="IPR058594">
    <property type="entry name" value="PB1-like_dom_pln"/>
</dbReference>
<dbReference type="InterPro" id="IPR004332">
    <property type="entry name" value="Transposase_MuDR"/>
</dbReference>